<reference evidence="2" key="1">
    <citation type="submission" date="2022-06" db="EMBL/GenBank/DDBJ databases">
        <title>Ornithinimicrobium HY1793.</title>
        <authorList>
            <person name="Huang Y."/>
        </authorList>
    </citation>
    <scope>NUCLEOTIDE SEQUENCE</scope>
    <source>
        <strain evidence="2">HY1793</strain>
    </source>
</reference>
<dbReference type="EMBL" id="CP099489">
    <property type="protein sequence ID" value="USQ81527.1"/>
    <property type="molecule type" value="Genomic_DNA"/>
</dbReference>
<dbReference type="Proteomes" id="UP001056455">
    <property type="component" value="Chromosome"/>
</dbReference>
<dbReference type="InterPro" id="IPR038765">
    <property type="entry name" value="Papain-like_cys_pep_sf"/>
</dbReference>
<dbReference type="Gene3D" id="3.30.2140.10">
    <property type="entry name" value="Arylamine N-acetyltransferase"/>
    <property type="match status" value="1"/>
</dbReference>
<evidence type="ECO:0000313" key="2">
    <source>
        <dbReference type="EMBL" id="USQ81527.1"/>
    </source>
</evidence>
<proteinExistence type="inferred from homology"/>
<dbReference type="Pfam" id="PF00797">
    <property type="entry name" value="Acetyltransf_2"/>
    <property type="match status" value="1"/>
</dbReference>
<dbReference type="SUPFAM" id="SSF54001">
    <property type="entry name" value="Cysteine proteinases"/>
    <property type="match status" value="1"/>
</dbReference>
<name>A0ABY4YY43_9MICO</name>
<comment type="similarity">
    <text evidence="1">Belongs to the arylamine N-acetyltransferase family.</text>
</comment>
<organism evidence="2 3">
    <name type="scientific">Ornithinimicrobium faecis</name>
    <dbReference type="NCBI Taxonomy" id="2934158"/>
    <lineage>
        <taxon>Bacteria</taxon>
        <taxon>Bacillati</taxon>
        <taxon>Actinomycetota</taxon>
        <taxon>Actinomycetes</taxon>
        <taxon>Micrococcales</taxon>
        <taxon>Ornithinimicrobiaceae</taxon>
        <taxon>Ornithinimicrobium</taxon>
    </lineage>
</organism>
<keyword evidence="3" id="KW-1185">Reference proteome</keyword>
<evidence type="ECO:0000256" key="1">
    <source>
        <dbReference type="ARBA" id="ARBA00006547"/>
    </source>
</evidence>
<accession>A0ABY4YY43</accession>
<dbReference type="InterPro" id="IPR001447">
    <property type="entry name" value="Arylamine_N-AcTrfase"/>
</dbReference>
<protein>
    <submittedName>
        <fullName evidence="2">Arylamine N-acetyltransferase</fullName>
    </submittedName>
</protein>
<dbReference type="RefSeq" id="WP_252595044.1">
    <property type="nucleotide sequence ID" value="NZ_CP099489.1"/>
</dbReference>
<gene>
    <name evidence="2" type="ORF">NF556_07725</name>
</gene>
<sequence length="253" mass="27273">MTQETVTETARLTEVMRAWCAAHPYSTLDIFLGASAEHGDRLSPRPGVCFTLNTAFASHLNEVGVPSSVHLAGVQDHDSPDAADVGSHLTVVAQLDGQPHLTDVGLGCGPLTPIPLRPGTHSFNGFDFPLTTHARDGQRWWRLGIPPALSRAFRAMEFCEVPDDPRAGARAGHFLSPATSPLRDVLLIQGWVGERLVTAHGPTVTVRSSEGVLARTTFEDQSAWQSAVHGWFPDTFGEAELSAAWARLQGLRA</sequence>
<dbReference type="Gene3D" id="2.40.128.150">
    <property type="entry name" value="Cysteine proteinases"/>
    <property type="match status" value="1"/>
</dbReference>
<evidence type="ECO:0000313" key="3">
    <source>
        <dbReference type="Proteomes" id="UP001056455"/>
    </source>
</evidence>